<feature type="transmembrane region" description="Helical" evidence="8">
    <location>
        <begin position="352"/>
        <end position="372"/>
    </location>
</feature>
<protein>
    <recommendedName>
        <fullName evidence="11">Urea transporter</fullName>
    </recommendedName>
</protein>
<feature type="transmembrane region" description="Helical" evidence="8">
    <location>
        <begin position="80"/>
        <end position="101"/>
    </location>
</feature>
<keyword evidence="5 8" id="KW-1133">Transmembrane helix</keyword>
<evidence type="ECO:0000256" key="6">
    <source>
        <dbReference type="ARBA" id="ARBA00023136"/>
    </source>
</evidence>
<evidence type="ECO:0000256" key="2">
    <source>
        <dbReference type="ARBA" id="ARBA00006434"/>
    </source>
</evidence>
<feature type="transmembrane region" description="Helical" evidence="8">
    <location>
        <begin position="225"/>
        <end position="249"/>
    </location>
</feature>
<keyword evidence="10" id="KW-1185">Reference proteome</keyword>
<comment type="subcellular location">
    <subcellularLocation>
        <location evidence="1">Membrane</location>
        <topology evidence="1">Multi-pass membrane protein</topology>
    </subcellularLocation>
</comment>
<feature type="transmembrane region" description="Helical" evidence="8">
    <location>
        <begin position="122"/>
        <end position="141"/>
    </location>
</feature>
<feature type="transmembrane region" description="Helical" evidence="8">
    <location>
        <begin position="269"/>
        <end position="291"/>
    </location>
</feature>
<comment type="similarity">
    <text evidence="2 7">Belongs to the sodium:solute symporter (SSF) (TC 2.A.21) family.</text>
</comment>
<dbReference type="Proteomes" id="UP000777438">
    <property type="component" value="Unassembled WGS sequence"/>
</dbReference>
<dbReference type="GO" id="GO:0005886">
    <property type="term" value="C:plasma membrane"/>
    <property type="evidence" value="ECO:0007669"/>
    <property type="project" value="TreeGrafter"/>
</dbReference>
<evidence type="ECO:0000256" key="1">
    <source>
        <dbReference type="ARBA" id="ARBA00004141"/>
    </source>
</evidence>
<dbReference type="InterPro" id="IPR050277">
    <property type="entry name" value="Sodium:Solute_Symporter"/>
</dbReference>
<feature type="transmembrane region" description="Helical" evidence="8">
    <location>
        <begin position="182"/>
        <end position="205"/>
    </location>
</feature>
<feature type="transmembrane region" description="Helical" evidence="8">
    <location>
        <begin position="378"/>
        <end position="400"/>
    </location>
</feature>
<keyword evidence="3" id="KW-0813">Transport</keyword>
<comment type="caution">
    <text evidence="9">The sequence shown here is derived from an EMBL/GenBank/DDBJ whole genome shotgun (WGS) entry which is preliminary data.</text>
</comment>
<evidence type="ECO:0000256" key="4">
    <source>
        <dbReference type="ARBA" id="ARBA00022692"/>
    </source>
</evidence>
<evidence type="ECO:0000256" key="8">
    <source>
        <dbReference type="SAM" id="Phobius"/>
    </source>
</evidence>
<dbReference type="PANTHER" id="PTHR48086">
    <property type="entry name" value="SODIUM/PROLINE SYMPORTER-RELATED"/>
    <property type="match status" value="1"/>
</dbReference>
<sequence>MGHPSSQASNAIIYVTYGLFLILGTGIAWRMRKQSKADFLAGNGTQTAFPLALNFIASALGSGILFSYPELATISGVQGMIVYALASALPILTFGWLGPIIRRKCPEGFVLTEWTRQRYGTISMLYLSFMTLVTLFLYMVAELSAIGQVVNALTGLDGLPVIIVECVITTIYTSLGGFKISFLTDVIQGGMVVGLVVIATITIGAKTDIQKPLIDESDLTKANLLGWQLLYILPVAIVTNDFFLSSFWLRTFSSKTDKDLRLGTSIATIVILIIITLVGSTGLIAVWSGALPLDEIESSGSIAFFLLLETLPNWVIGIVLVMVVTLSTAAFDSLQSAMVSSASNDLFRNRLNVWYIRGMVVLVIIPVVVLALKAPSILQIYLITDLVSAAVIPVLCIGLVDKFYFWRGFEVVVGGLGGILTVFIFGCIYYGDAQRGAELLLLEEGLYGNDWSAFGAFVAAPVGGLLWGFGALALRLSIQWVTAKVRGHRFDALDHPVSRTTSRETDVPSENVVTSTATAGKFF</sequence>
<evidence type="ECO:0000256" key="3">
    <source>
        <dbReference type="ARBA" id="ARBA00022448"/>
    </source>
</evidence>
<feature type="transmembrane region" description="Helical" evidence="8">
    <location>
        <begin position="153"/>
        <end position="175"/>
    </location>
</feature>
<evidence type="ECO:0000256" key="5">
    <source>
        <dbReference type="ARBA" id="ARBA00022989"/>
    </source>
</evidence>
<feature type="transmembrane region" description="Helical" evidence="8">
    <location>
        <begin position="311"/>
        <end position="331"/>
    </location>
</feature>
<dbReference type="GO" id="GO:0015606">
    <property type="term" value="F:spermidine transmembrane transporter activity"/>
    <property type="evidence" value="ECO:0007669"/>
    <property type="project" value="TreeGrafter"/>
</dbReference>
<proteinExistence type="inferred from homology"/>
<accession>A0A9P9AG74</accession>
<dbReference type="AlphaFoldDB" id="A0A9P9AG74"/>
<dbReference type="InterPro" id="IPR001734">
    <property type="entry name" value="Na/solute_symporter"/>
</dbReference>
<dbReference type="InterPro" id="IPR038377">
    <property type="entry name" value="Na/Glc_symporter_sf"/>
</dbReference>
<evidence type="ECO:0000313" key="10">
    <source>
        <dbReference type="Proteomes" id="UP000777438"/>
    </source>
</evidence>
<organism evidence="9 10">
    <name type="scientific">Thelonectria olida</name>
    <dbReference type="NCBI Taxonomy" id="1576542"/>
    <lineage>
        <taxon>Eukaryota</taxon>
        <taxon>Fungi</taxon>
        <taxon>Dikarya</taxon>
        <taxon>Ascomycota</taxon>
        <taxon>Pezizomycotina</taxon>
        <taxon>Sordariomycetes</taxon>
        <taxon>Hypocreomycetidae</taxon>
        <taxon>Hypocreales</taxon>
        <taxon>Nectriaceae</taxon>
        <taxon>Thelonectria</taxon>
    </lineage>
</organism>
<keyword evidence="6 8" id="KW-0472">Membrane</keyword>
<feature type="transmembrane region" description="Helical" evidence="8">
    <location>
        <begin position="12"/>
        <end position="29"/>
    </location>
</feature>
<dbReference type="Pfam" id="PF00474">
    <property type="entry name" value="SSF"/>
    <property type="match status" value="1"/>
</dbReference>
<evidence type="ECO:0008006" key="11">
    <source>
        <dbReference type="Google" id="ProtNLM"/>
    </source>
</evidence>
<dbReference type="Gene3D" id="1.20.1730.10">
    <property type="entry name" value="Sodium/glucose cotransporter"/>
    <property type="match status" value="1"/>
</dbReference>
<feature type="transmembrane region" description="Helical" evidence="8">
    <location>
        <begin position="451"/>
        <end position="474"/>
    </location>
</feature>
<gene>
    <name evidence="9" type="ORF">B0T10DRAFT_200709</name>
</gene>
<evidence type="ECO:0000256" key="7">
    <source>
        <dbReference type="RuleBase" id="RU362091"/>
    </source>
</evidence>
<keyword evidence="4 8" id="KW-0812">Transmembrane</keyword>
<reference evidence="9 10" key="1">
    <citation type="journal article" date="2021" name="Nat. Commun.">
        <title>Genetic determinants of endophytism in the Arabidopsis root mycobiome.</title>
        <authorList>
            <person name="Mesny F."/>
            <person name="Miyauchi S."/>
            <person name="Thiergart T."/>
            <person name="Pickel B."/>
            <person name="Atanasova L."/>
            <person name="Karlsson M."/>
            <person name="Huettel B."/>
            <person name="Barry K.W."/>
            <person name="Haridas S."/>
            <person name="Chen C."/>
            <person name="Bauer D."/>
            <person name="Andreopoulos W."/>
            <person name="Pangilinan J."/>
            <person name="LaButti K."/>
            <person name="Riley R."/>
            <person name="Lipzen A."/>
            <person name="Clum A."/>
            <person name="Drula E."/>
            <person name="Henrissat B."/>
            <person name="Kohler A."/>
            <person name="Grigoriev I.V."/>
            <person name="Martin F.M."/>
            <person name="Hacquard S."/>
        </authorList>
    </citation>
    <scope>NUCLEOTIDE SEQUENCE [LARGE SCALE GENOMIC DNA]</scope>
    <source>
        <strain evidence="9 10">MPI-CAGE-CH-0241</strain>
    </source>
</reference>
<dbReference type="PANTHER" id="PTHR48086:SF10">
    <property type="entry name" value="AGR155CP"/>
    <property type="match status" value="1"/>
</dbReference>
<dbReference type="EMBL" id="JAGPYM010000036">
    <property type="protein sequence ID" value="KAH6874944.1"/>
    <property type="molecule type" value="Genomic_DNA"/>
</dbReference>
<evidence type="ECO:0000313" key="9">
    <source>
        <dbReference type="EMBL" id="KAH6874944.1"/>
    </source>
</evidence>
<dbReference type="OrthoDB" id="6132759at2759"/>
<dbReference type="PROSITE" id="PS50283">
    <property type="entry name" value="NA_SOLUT_SYMP_3"/>
    <property type="match status" value="1"/>
</dbReference>
<feature type="transmembrane region" description="Helical" evidence="8">
    <location>
        <begin position="412"/>
        <end position="431"/>
    </location>
</feature>
<feature type="transmembrane region" description="Helical" evidence="8">
    <location>
        <begin position="49"/>
        <end position="68"/>
    </location>
</feature>
<name>A0A9P9AG74_9HYPO</name>